<keyword evidence="3" id="KW-0328">Glycosyltransferase</keyword>
<dbReference type="GO" id="GO:0016757">
    <property type="term" value="F:glycosyltransferase activity"/>
    <property type="evidence" value="ECO:0007669"/>
    <property type="project" value="UniProtKB-KW"/>
</dbReference>
<protein>
    <submittedName>
        <fullName evidence="10">Glycosyltransferase family 92-domain-containing protein</fullName>
    </submittedName>
</protein>
<evidence type="ECO:0000313" key="10">
    <source>
        <dbReference type="EMBL" id="KAG5463646.1"/>
    </source>
</evidence>
<dbReference type="OrthoDB" id="2526284at2759"/>
<comment type="caution">
    <text evidence="10">The sequence shown here is derived from an EMBL/GenBank/DDBJ whole genome shotgun (WGS) entry which is preliminary data.</text>
</comment>
<dbReference type="InterPro" id="IPR008166">
    <property type="entry name" value="Glyco_transf_92"/>
</dbReference>
<keyword evidence="6 9" id="KW-1133">Transmembrane helix</keyword>
<keyword evidence="5 9" id="KW-0812">Transmembrane</keyword>
<feature type="non-terminal residue" evidence="10">
    <location>
        <position position="1"/>
    </location>
</feature>
<dbReference type="AlphaFoldDB" id="A0A8H8A2C2"/>
<comment type="subcellular location">
    <subcellularLocation>
        <location evidence="1">Membrane</location>
        <topology evidence="1">Single-pass membrane protein</topology>
    </subcellularLocation>
</comment>
<accession>A0A8H8A2C2</accession>
<feature type="compositionally biased region" description="Pro residues" evidence="8">
    <location>
        <begin position="27"/>
        <end position="44"/>
    </location>
</feature>
<evidence type="ECO:0000256" key="7">
    <source>
        <dbReference type="ARBA" id="ARBA00023136"/>
    </source>
</evidence>
<dbReference type="PANTHER" id="PTHR21461:SF69">
    <property type="entry name" value="GLYCOSYLTRANSFERASE FAMILY 92 PROTEIN"/>
    <property type="match status" value="1"/>
</dbReference>
<dbReference type="GO" id="GO:0005737">
    <property type="term" value="C:cytoplasm"/>
    <property type="evidence" value="ECO:0007669"/>
    <property type="project" value="TreeGrafter"/>
</dbReference>
<evidence type="ECO:0000256" key="5">
    <source>
        <dbReference type="ARBA" id="ARBA00022692"/>
    </source>
</evidence>
<keyword evidence="7 9" id="KW-0472">Membrane</keyword>
<comment type="similarity">
    <text evidence="2">Belongs to the glycosyltransferase 92 family.</text>
</comment>
<evidence type="ECO:0000256" key="6">
    <source>
        <dbReference type="ARBA" id="ARBA00022989"/>
    </source>
</evidence>
<evidence type="ECO:0000256" key="1">
    <source>
        <dbReference type="ARBA" id="ARBA00004167"/>
    </source>
</evidence>
<dbReference type="EMBL" id="JAEFCI010000296">
    <property type="protein sequence ID" value="KAG5463646.1"/>
    <property type="molecule type" value="Genomic_DNA"/>
</dbReference>
<name>A0A8H8A2C2_9FUNG</name>
<dbReference type="Pfam" id="PF01697">
    <property type="entry name" value="Glyco_transf_92"/>
    <property type="match status" value="1"/>
</dbReference>
<evidence type="ECO:0000256" key="3">
    <source>
        <dbReference type="ARBA" id="ARBA00022676"/>
    </source>
</evidence>
<evidence type="ECO:0000313" key="11">
    <source>
        <dbReference type="Proteomes" id="UP000673691"/>
    </source>
</evidence>
<proteinExistence type="inferred from homology"/>
<keyword evidence="4" id="KW-0808">Transferase</keyword>
<sequence length="512" mass="57907">IISRRPRYYPHSIRRRLPHPCSASRPTPTPGLPPPPRFADPGPPDPRRRCPFCEGDGGEKGRRRRRAREADGFCRAAGKTGLRKREMMRLTHRFTWPLSVADAGRPRAGHLRLVFCASAAAFATLLAFNYFRQPLPTGPPLVTIVDADQPLRCVQGLKNAAARNLAVDPALRDAITLLADTFDYGQASAFRAELNATMHLVTAEDVRRSVEASGSPCSGGGLPRLAVCSLASSSAPYVQEWIAHNILLGATKLVLYDNDDPASTPSLEFRRAVRPFAEAGYVHVVDWYFQPTERDRDTFRQVEAQNHCLDMHRSDVDWIAFIDLDEYIVLHQPPMQTACLTQVLAGHRDEVGFVVPWRDFGPVGVARHDHRRTSLEQYRWAEISPHNASVEGKSIVNTRYVKKMIHPHFASYPPFRYAVDALGNPANEHISFRPKGWVGYWNPHANVELRHFWGRDVKFTLSDKVCSFSYERDMFSDIRAAKAVRLLNSRQLVRDPDLMEHHQVALEQFLWG</sequence>
<evidence type="ECO:0000256" key="2">
    <source>
        <dbReference type="ARBA" id="ARBA00007647"/>
    </source>
</evidence>
<dbReference type="PANTHER" id="PTHR21461">
    <property type="entry name" value="GLYCOSYLTRANSFERASE FAMILY 92 PROTEIN"/>
    <property type="match status" value="1"/>
</dbReference>
<evidence type="ECO:0000256" key="8">
    <source>
        <dbReference type="SAM" id="MobiDB-lite"/>
    </source>
</evidence>
<keyword evidence="11" id="KW-1185">Reference proteome</keyword>
<feature type="region of interest" description="Disordered" evidence="8">
    <location>
        <begin position="1"/>
        <end position="69"/>
    </location>
</feature>
<dbReference type="Proteomes" id="UP000673691">
    <property type="component" value="Unassembled WGS sequence"/>
</dbReference>
<feature type="compositionally biased region" description="Basic residues" evidence="8">
    <location>
        <begin position="1"/>
        <end position="18"/>
    </location>
</feature>
<feature type="transmembrane region" description="Helical" evidence="9">
    <location>
        <begin position="113"/>
        <end position="131"/>
    </location>
</feature>
<organism evidence="10 11">
    <name type="scientific">Olpidium bornovanus</name>
    <dbReference type="NCBI Taxonomy" id="278681"/>
    <lineage>
        <taxon>Eukaryota</taxon>
        <taxon>Fungi</taxon>
        <taxon>Fungi incertae sedis</taxon>
        <taxon>Olpidiomycota</taxon>
        <taxon>Olpidiomycotina</taxon>
        <taxon>Olpidiomycetes</taxon>
        <taxon>Olpidiales</taxon>
        <taxon>Olpidiaceae</taxon>
        <taxon>Olpidium</taxon>
    </lineage>
</organism>
<dbReference type="GO" id="GO:0016020">
    <property type="term" value="C:membrane"/>
    <property type="evidence" value="ECO:0007669"/>
    <property type="project" value="UniProtKB-SubCell"/>
</dbReference>
<evidence type="ECO:0000256" key="9">
    <source>
        <dbReference type="SAM" id="Phobius"/>
    </source>
</evidence>
<gene>
    <name evidence="10" type="ORF">BJ554DRAFT_5715</name>
</gene>
<evidence type="ECO:0000256" key="4">
    <source>
        <dbReference type="ARBA" id="ARBA00022679"/>
    </source>
</evidence>
<reference evidence="10 11" key="1">
    <citation type="journal article" name="Sci. Rep.">
        <title>Genome-scale phylogenetic analyses confirm Olpidium as the closest living zoosporic fungus to the non-flagellated, terrestrial fungi.</title>
        <authorList>
            <person name="Chang Y."/>
            <person name="Rochon D."/>
            <person name="Sekimoto S."/>
            <person name="Wang Y."/>
            <person name="Chovatia M."/>
            <person name="Sandor L."/>
            <person name="Salamov A."/>
            <person name="Grigoriev I.V."/>
            <person name="Stajich J.E."/>
            <person name="Spatafora J.W."/>
        </authorList>
    </citation>
    <scope>NUCLEOTIDE SEQUENCE [LARGE SCALE GENOMIC DNA]</scope>
    <source>
        <strain evidence="10">S191</strain>
    </source>
</reference>